<organism evidence="2 3">
    <name type="scientific">Desulfosporosinus fructosivorans</name>
    <dbReference type="NCBI Taxonomy" id="2018669"/>
    <lineage>
        <taxon>Bacteria</taxon>
        <taxon>Bacillati</taxon>
        <taxon>Bacillota</taxon>
        <taxon>Clostridia</taxon>
        <taxon>Eubacteriales</taxon>
        <taxon>Desulfitobacteriaceae</taxon>
        <taxon>Desulfosporosinus</taxon>
    </lineage>
</organism>
<gene>
    <name evidence="2" type="ORF">E4K67_25140</name>
</gene>
<accession>A0A4Z0QZR7</accession>
<dbReference type="OrthoDB" id="9808822at2"/>
<reference evidence="2 3" key="1">
    <citation type="submission" date="2019-03" db="EMBL/GenBank/DDBJ databases">
        <title>Draft Genome Sequence of Desulfosporosinus fructosivorans Strain 63.6F, Isolated from Marine Sediment in the Baltic Sea.</title>
        <authorList>
            <person name="Hausmann B."/>
            <person name="Vandieken V."/>
            <person name="Pjevac P."/>
            <person name="Schreck K."/>
            <person name="Herbold C.W."/>
            <person name="Loy A."/>
        </authorList>
    </citation>
    <scope>NUCLEOTIDE SEQUENCE [LARGE SCALE GENOMIC DNA]</scope>
    <source>
        <strain evidence="2 3">63.6F</strain>
    </source>
</reference>
<dbReference type="PANTHER" id="PTHR13748:SF62">
    <property type="entry name" value="COBW DOMAIN-CONTAINING PROTEIN"/>
    <property type="match status" value="1"/>
</dbReference>
<dbReference type="InterPro" id="IPR051316">
    <property type="entry name" value="Zinc-reg_GTPase_activator"/>
</dbReference>
<dbReference type="EMBL" id="SPQQ01000014">
    <property type="protein sequence ID" value="TGE35433.1"/>
    <property type="molecule type" value="Genomic_DNA"/>
</dbReference>
<dbReference type="GO" id="GO:0005737">
    <property type="term" value="C:cytoplasm"/>
    <property type="evidence" value="ECO:0007669"/>
    <property type="project" value="TreeGrafter"/>
</dbReference>
<dbReference type="InterPro" id="IPR027417">
    <property type="entry name" value="P-loop_NTPase"/>
</dbReference>
<keyword evidence="3" id="KW-1185">Reference proteome</keyword>
<sequence>MVKFDIISGFLGSGKTTLIKKILNSLDGEKVVIIENEFGDVSVDSEVLQIEGFEIYEISNGCVCCKLKGDFIFTLKQILTQKVERIIFEPSGIFMIGEIYDLFKDPQISSECFINSVTTVVDAQNFSNHIQSYSGFYKSQICSASSLVVSKTQHMLVEEVSQIELELCILNETATILAKDWIDLSNEEVLGLVDKKTVLIAKDSIHSRSHDFESIGLRTSRIFESEQLESILKKCKHGGYGKIIRGKGFIESNNCFLEFHYIDGYYSILESSGLSTGIVSFIGRDLQKKLLTASFQ</sequence>
<dbReference type="CDD" id="cd03112">
    <property type="entry name" value="CobW-like"/>
    <property type="match status" value="1"/>
</dbReference>
<dbReference type="Gene3D" id="3.30.1220.10">
    <property type="entry name" value="CobW-like, C-terminal domain"/>
    <property type="match status" value="1"/>
</dbReference>
<dbReference type="InterPro" id="IPR003495">
    <property type="entry name" value="CobW/HypB/UreG_nucleotide-bd"/>
</dbReference>
<dbReference type="SUPFAM" id="SSF52540">
    <property type="entry name" value="P-loop containing nucleoside triphosphate hydrolases"/>
    <property type="match status" value="1"/>
</dbReference>
<dbReference type="AlphaFoldDB" id="A0A4Z0QZR7"/>
<feature type="domain" description="CobW/HypB/UreG nucleotide-binding" evidence="1">
    <location>
        <begin position="6"/>
        <end position="176"/>
    </location>
</feature>
<dbReference type="InterPro" id="IPR036627">
    <property type="entry name" value="CobW-likC_sf"/>
</dbReference>
<evidence type="ECO:0000259" key="1">
    <source>
        <dbReference type="Pfam" id="PF02492"/>
    </source>
</evidence>
<dbReference type="Proteomes" id="UP000298460">
    <property type="component" value="Unassembled WGS sequence"/>
</dbReference>
<protein>
    <submittedName>
        <fullName evidence="2">GTP-binding protein</fullName>
    </submittedName>
</protein>
<comment type="caution">
    <text evidence="2">The sequence shown here is derived from an EMBL/GenBank/DDBJ whole genome shotgun (WGS) entry which is preliminary data.</text>
</comment>
<dbReference type="SUPFAM" id="SSF90002">
    <property type="entry name" value="Hypothetical protein YjiA, C-terminal domain"/>
    <property type="match status" value="1"/>
</dbReference>
<name>A0A4Z0QZR7_9FIRM</name>
<dbReference type="Gene3D" id="3.40.50.300">
    <property type="entry name" value="P-loop containing nucleotide triphosphate hydrolases"/>
    <property type="match status" value="1"/>
</dbReference>
<dbReference type="Pfam" id="PF02492">
    <property type="entry name" value="cobW"/>
    <property type="match status" value="1"/>
</dbReference>
<evidence type="ECO:0000313" key="3">
    <source>
        <dbReference type="Proteomes" id="UP000298460"/>
    </source>
</evidence>
<evidence type="ECO:0000313" key="2">
    <source>
        <dbReference type="EMBL" id="TGE35433.1"/>
    </source>
</evidence>
<dbReference type="RefSeq" id="WP_135551788.1">
    <property type="nucleotide sequence ID" value="NZ_SPQQ01000014.1"/>
</dbReference>
<proteinExistence type="predicted"/>
<dbReference type="PANTHER" id="PTHR13748">
    <property type="entry name" value="COBW-RELATED"/>
    <property type="match status" value="1"/>
</dbReference>